<feature type="region of interest" description="Disordered" evidence="1">
    <location>
        <begin position="30"/>
        <end position="61"/>
    </location>
</feature>
<evidence type="ECO:0000256" key="1">
    <source>
        <dbReference type="SAM" id="MobiDB-lite"/>
    </source>
</evidence>
<sequence length="89" mass="9864">MPLITFKASLCLLGLQKTVSVHLYTEIQNKPKPQSKRLTTHNSSPNSLSPLPHSTHLSSELRHSLVPTPSTLLHQNSNFLIIIISSKQS</sequence>
<reference evidence="3 4" key="1">
    <citation type="submission" date="2016-05" db="EMBL/GenBank/DDBJ databases">
        <title>A degradative enzymes factory behind the ericoid mycorrhizal symbiosis.</title>
        <authorList>
            <consortium name="DOE Joint Genome Institute"/>
            <person name="Martino E."/>
            <person name="Morin E."/>
            <person name="Grelet G."/>
            <person name="Kuo A."/>
            <person name="Kohler A."/>
            <person name="Daghino S."/>
            <person name="Barry K."/>
            <person name="Choi C."/>
            <person name="Cichocki N."/>
            <person name="Clum A."/>
            <person name="Copeland A."/>
            <person name="Hainaut M."/>
            <person name="Haridas S."/>
            <person name="Labutti K."/>
            <person name="Lindquist E."/>
            <person name="Lipzen A."/>
            <person name="Khouja H.-R."/>
            <person name="Murat C."/>
            <person name="Ohm R."/>
            <person name="Olson A."/>
            <person name="Spatafora J."/>
            <person name="Veneault-Fourrey C."/>
            <person name="Henrissat B."/>
            <person name="Grigoriev I."/>
            <person name="Martin F."/>
            <person name="Perotto S."/>
        </authorList>
    </citation>
    <scope>NUCLEOTIDE SEQUENCE [LARGE SCALE GENOMIC DNA]</scope>
    <source>
        <strain evidence="3 4">UAMH 7357</strain>
    </source>
</reference>
<gene>
    <name evidence="3" type="ORF">NA56DRAFT_652541</name>
</gene>
<name>A0A2J6PEB7_9HELO</name>
<organism evidence="3 4">
    <name type="scientific">Hyaloscypha hepaticicola</name>
    <dbReference type="NCBI Taxonomy" id="2082293"/>
    <lineage>
        <taxon>Eukaryota</taxon>
        <taxon>Fungi</taxon>
        <taxon>Dikarya</taxon>
        <taxon>Ascomycota</taxon>
        <taxon>Pezizomycotina</taxon>
        <taxon>Leotiomycetes</taxon>
        <taxon>Helotiales</taxon>
        <taxon>Hyaloscyphaceae</taxon>
        <taxon>Hyaloscypha</taxon>
    </lineage>
</organism>
<feature type="chain" id="PRO_5014443334" evidence="2">
    <location>
        <begin position="21"/>
        <end position="89"/>
    </location>
</feature>
<evidence type="ECO:0000313" key="3">
    <source>
        <dbReference type="EMBL" id="PMD12380.1"/>
    </source>
</evidence>
<feature type="signal peptide" evidence="2">
    <location>
        <begin position="1"/>
        <end position="20"/>
    </location>
</feature>
<evidence type="ECO:0000256" key="2">
    <source>
        <dbReference type="SAM" id="SignalP"/>
    </source>
</evidence>
<evidence type="ECO:0000313" key="4">
    <source>
        <dbReference type="Proteomes" id="UP000235672"/>
    </source>
</evidence>
<proteinExistence type="predicted"/>
<protein>
    <submittedName>
        <fullName evidence="3">Uncharacterized protein</fullName>
    </submittedName>
</protein>
<keyword evidence="4" id="KW-1185">Reference proteome</keyword>
<dbReference type="EMBL" id="KZ613552">
    <property type="protein sequence ID" value="PMD12380.1"/>
    <property type="molecule type" value="Genomic_DNA"/>
</dbReference>
<dbReference type="Proteomes" id="UP000235672">
    <property type="component" value="Unassembled WGS sequence"/>
</dbReference>
<keyword evidence="2" id="KW-0732">Signal</keyword>
<dbReference type="AlphaFoldDB" id="A0A2J6PEB7"/>
<accession>A0A2J6PEB7</accession>
<feature type="compositionally biased region" description="Low complexity" evidence="1">
    <location>
        <begin position="40"/>
        <end position="58"/>
    </location>
</feature>